<proteinExistence type="predicted"/>
<reference evidence="2" key="1">
    <citation type="journal article" date="2024" name="Front. Bioeng. Biotechnol.">
        <title>Genome-scale model development and genomic sequencing of the oleaginous clade Lipomyces.</title>
        <authorList>
            <person name="Czajka J.J."/>
            <person name="Han Y."/>
            <person name="Kim J."/>
            <person name="Mondo S.J."/>
            <person name="Hofstad B.A."/>
            <person name="Robles A."/>
            <person name="Haridas S."/>
            <person name="Riley R."/>
            <person name="LaButti K."/>
            <person name="Pangilinan J."/>
            <person name="Andreopoulos W."/>
            <person name="Lipzen A."/>
            <person name="Yan J."/>
            <person name="Wang M."/>
            <person name="Ng V."/>
            <person name="Grigoriev I.V."/>
            <person name="Spatafora J.W."/>
            <person name="Magnuson J.K."/>
            <person name="Baker S.E."/>
            <person name="Pomraning K.R."/>
        </authorList>
    </citation>
    <scope>NUCLEOTIDE SEQUENCE [LARGE SCALE GENOMIC DNA]</scope>
    <source>
        <strain evidence="2">CBS 10300</strain>
    </source>
</reference>
<gene>
    <name evidence="1" type="ORF">V1517DRAFT_340238</name>
</gene>
<evidence type="ECO:0000313" key="2">
    <source>
        <dbReference type="Proteomes" id="UP001489719"/>
    </source>
</evidence>
<dbReference type="EMBL" id="MU970110">
    <property type="protein sequence ID" value="KAK9321000.1"/>
    <property type="molecule type" value="Genomic_DNA"/>
</dbReference>
<keyword evidence="2" id="KW-1185">Reference proteome</keyword>
<accession>A0ACC3TK15</accession>
<comment type="caution">
    <text evidence="1">The sequence shown here is derived from an EMBL/GenBank/DDBJ whole genome shotgun (WGS) entry which is preliminary data.</text>
</comment>
<evidence type="ECO:0000313" key="1">
    <source>
        <dbReference type="EMBL" id="KAK9321000.1"/>
    </source>
</evidence>
<name>A0ACC3TK15_9ASCO</name>
<sequence length="656" mass="73641">MSAYLSVSANSAAEHVEYILAAEFDVDKGPTVKFQYPSPIDGDEELLAELMLPDQAHAREEDWTVFFLHKQKRPKSTGERPISTSGGGRWTGGEHNPMLYVLNLANTKASSGAKRGAIVRAMAICTRHSFIQIYKPILLLAMAEYFHNPSINVLRDLYQSLNAMDLSRMPSFEPFEKLILSSNAMQNLFIERFQFQRMQPFMQTVHAHNSVSSHDSISAGSNKYDTHFFESKIRFNNLDIPMRIPVDSFPDCVGDPSPILLLTAILNGLPKPYSVLHPHLTTSGSKTHPLIVLMNGLLTEKRVVFMGPGRAAKDVVDAVLSACMLVSSGILRGFSQRAYPYTDLSKIDKLIHVPGYIAGVTNPAFESHPLWWDILCNIETGEVRISKHIKQPERVSLGAALPASTRAAVAGDDISADAAFIQDINKMVLHRYGEDVIRARFREFICRFIQLCAAYDEARGVKSDLIGRQGLWPAMDQGYLINGHGYVWIDDQQKTRDLNLYRHVVAGWKITSNYDHYILDLKQRRPKIPITNIDLQHQIDRLRKLHLSPRTSEEIFDALRNVVVNPDQITQLLACLPQSRGGLLPLVAGLFHTTKGVRYAVVEILDRIRSHVTGRHFYDNLGQFHKIAFERLCRKMVTAGSGNEQSLLSDVATAMT</sequence>
<protein>
    <submittedName>
        <fullName evidence="1">Docking domain of Afi1 for Arf3 in vesicle trafficking-domain-containing protein</fullName>
    </submittedName>
</protein>
<dbReference type="Proteomes" id="UP001489719">
    <property type="component" value="Unassembled WGS sequence"/>
</dbReference>
<organism evidence="1 2">
    <name type="scientific">Lipomyces orientalis</name>
    <dbReference type="NCBI Taxonomy" id="1233043"/>
    <lineage>
        <taxon>Eukaryota</taxon>
        <taxon>Fungi</taxon>
        <taxon>Dikarya</taxon>
        <taxon>Ascomycota</taxon>
        <taxon>Saccharomycotina</taxon>
        <taxon>Lipomycetes</taxon>
        <taxon>Lipomycetales</taxon>
        <taxon>Lipomycetaceae</taxon>
        <taxon>Lipomyces</taxon>
    </lineage>
</organism>